<dbReference type="Gene3D" id="3.90.176.10">
    <property type="entry name" value="Toxin ADP-ribosyltransferase, Chain A, domain 1"/>
    <property type="match status" value="1"/>
</dbReference>
<dbReference type="SUPFAM" id="SSF56399">
    <property type="entry name" value="ADP-ribosylation"/>
    <property type="match status" value="1"/>
</dbReference>
<protein>
    <submittedName>
        <fullName evidence="1">Uncharacterized protein</fullName>
    </submittedName>
</protein>
<dbReference type="Gene3D" id="1.25.40.10">
    <property type="entry name" value="Tetratricopeptide repeat domain"/>
    <property type="match status" value="1"/>
</dbReference>
<dbReference type="EMBL" id="CAJOBC010094032">
    <property type="protein sequence ID" value="CAF4421633.1"/>
    <property type="molecule type" value="Genomic_DNA"/>
</dbReference>
<dbReference type="Proteomes" id="UP000681722">
    <property type="component" value="Unassembled WGS sequence"/>
</dbReference>
<evidence type="ECO:0000313" key="3">
    <source>
        <dbReference type="Proteomes" id="UP000663829"/>
    </source>
</evidence>
<sequence>GVYLWCDRGKKDEWTIKWGMDMNKHLPTENANCSETKFYRGQQITESEFDRIRTLNGEYLSINSFFSRSKSRDVALIYASILDYDNIVPILFEINIDRNVKSTKPYADIQRLSFFHDEEEILFMVGKVNSKLTYIRSNVNDSDDLGTRAHKFIENNRDELAIVSYLRALYIQVKQLPQDHPDIARILFNMAHCFVTLKNYGNGLQFITEPLDIRRKSLSSNHRDLALIELSAYNIIQLKHKKGKCNCDADLMSRYPVEPADEYGDQVTRI</sequence>
<gene>
    <name evidence="1" type="ORF">GPM918_LOCUS39717</name>
    <name evidence="2" type="ORF">SRO942_LOCUS40613</name>
</gene>
<name>A0A815XPM9_9BILA</name>
<dbReference type="InterPro" id="IPR011990">
    <property type="entry name" value="TPR-like_helical_dom_sf"/>
</dbReference>
<keyword evidence="3" id="KW-1185">Reference proteome</keyword>
<reference evidence="1" key="1">
    <citation type="submission" date="2021-02" db="EMBL/GenBank/DDBJ databases">
        <authorList>
            <person name="Nowell W R."/>
        </authorList>
    </citation>
    <scope>NUCLEOTIDE SEQUENCE</scope>
</reference>
<evidence type="ECO:0000313" key="2">
    <source>
        <dbReference type="EMBL" id="CAF4421633.1"/>
    </source>
</evidence>
<organism evidence="1 3">
    <name type="scientific">Didymodactylos carnosus</name>
    <dbReference type="NCBI Taxonomy" id="1234261"/>
    <lineage>
        <taxon>Eukaryota</taxon>
        <taxon>Metazoa</taxon>
        <taxon>Spiralia</taxon>
        <taxon>Gnathifera</taxon>
        <taxon>Rotifera</taxon>
        <taxon>Eurotatoria</taxon>
        <taxon>Bdelloidea</taxon>
        <taxon>Philodinida</taxon>
        <taxon>Philodinidae</taxon>
        <taxon>Didymodactylos</taxon>
    </lineage>
</organism>
<feature type="non-terminal residue" evidence="1">
    <location>
        <position position="270"/>
    </location>
</feature>
<dbReference type="Proteomes" id="UP000663829">
    <property type="component" value="Unassembled WGS sequence"/>
</dbReference>
<dbReference type="OrthoDB" id="5587616at2759"/>
<evidence type="ECO:0000313" key="1">
    <source>
        <dbReference type="EMBL" id="CAF1560208.1"/>
    </source>
</evidence>
<comment type="caution">
    <text evidence="1">The sequence shown here is derived from an EMBL/GenBank/DDBJ whole genome shotgun (WGS) entry which is preliminary data.</text>
</comment>
<proteinExistence type="predicted"/>
<dbReference type="EMBL" id="CAJNOQ010028285">
    <property type="protein sequence ID" value="CAF1560208.1"/>
    <property type="molecule type" value="Genomic_DNA"/>
</dbReference>
<feature type="non-terminal residue" evidence="1">
    <location>
        <position position="1"/>
    </location>
</feature>
<dbReference type="SUPFAM" id="SSF48452">
    <property type="entry name" value="TPR-like"/>
    <property type="match status" value="1"/>
</dbReference>
<dbReference type="AlphaFoldDB" id="A0A815XPM9"/>
<accession>A0A815XPM9</accession>